<evidence type="ECO:0000256" key="4">
    <source>
        <dbReference type="ARBA" id="ARBA00022679"/>
    </source>
</evidence>
<dbReference type="CDD" id="cd00075">
    <property type="entry name" value="HATPase"/>
    <property type="match status" value="1"/>
</dbReference>
<dbReference type="InterPro" id="IPR019734">
    <property type="entry name" value="TPR_rpt"/>
</dbReference>
<dbReference type="PANTHER" id="PTHR43711:SF26">
    <property type="entry name" value="SENSOR HISTIDINE KINASE RCSC"/>
    <property type="match status" value="1"/>
</dbReference>
<dbReference type="InterPro" id="IPR004358">
    <property type="entry name" value="Sig_transdc_His_kin-like_C"/>
</dbReference>
<protein>
    <recommendedName>
        <fullName evidence="2">histidine kinase</fullName>
        <ecNumber evidence="2">2.7.13.3</ecNumber>
    </recommendedName>
</protein>
<dbReference type="Pfam" id="PF02518">
    <property type="entry name" value="HATPase_c"/>
    <property type="match status" value="1"/>
</dbReference>
<dbReference type="GO" id="GO:0000155">
    <property type="term" value="F:phosphorelay sensor kinase activity"/>
    <property type="evidence" value="ECO:0007669"/>
    <property type="project" value="InterPro"/>
</dbReference>
<dbReference type="CDD" id="cd00082">
    <property type="entry name" value="HisKA"/>
    <property type="match status" value="1"/>
</dbReference>
<dbReference type="RefSeq" id="WP_191160755.1">
    <property type="nucleotide sequence ID" value="NZ_JACWMX010000001.1"/>
</dbReference>
<evidence type="ECO:0000256" key="5">
    <source>
        <dbReference type="ARBA" id="ARBA00022777"/>
    </source>
</evidence>
<dbReference type="SUPFAM" id="SSF47384">
    <property type="entry name" value="Homodimeric domain of signal transducing histidine kinase"/>
    <property type="match status" value="1"/>
</dbReference>
<dbReference type="SMART" id="SM00387">
    <property type="entry name" value="HATPase_c"/>
    <property type="match status" value="1"/>
</dbReference>
<dbReference type="InterPro" id="IPR003594">
    <property type="entry name" value="HATPase_dom"/>
</dbReference>
<keyword evidence="7" id="KW-0812">Transmembrane</keyword>
<feature type="transmembrane region" description="Helical" evidence="7">
    <location>
        <begin position="377"/>
        <end position="397"/>
    </location>
</feature>
<evidence type="ECO:0000256" key="1">
    <source>
        <dbReference type="ARBA" id="ARBA00000085"/>
    </source>
</evidence>
<keyword evidence="6" id="KW-0902">Two-component regulatory system</keyword>
<proteinExistence type="predicted"/>
<keyword evidence="3" id="KW-0597">Phosphoprotein</keyword>
<gene>
    <name evidence="9" type="ORF">IDJ76_03500</name>
</gene>
<dbReference type="Gene3D" id="3.30.565.10">
    <property type="entry name" value="Histidine kinase-like ATPase, C-terminal domain"/>
    <property type="match status" value="1"/>
</dbReference>
<dbReference type="InterPro" id="IPR005467">
    <property type="entry name" value="His_kinase_dom"/>
</dbReference>
<evidence type="ECO:0000256" key="2">
    <source>
        <dbReference type="ARBA" id="ARBA00012438"/>
    </source>
</evidence>
<dbReference type="InterPro" id="IPR050736">
    <property type="entry name" value="Sensor_HK_Regulatory"/>
</dbReference>
<evidence type="ECO:0000256" key="7">
    <source>
        <dbReference type="SAM" id="Phobius"/>
    </source>
</evidence>
<dbReference type="Proteomes" id="UP000619078">
    <property type="component" value="Unassembled WGS sequence"/>
</dbReference>
<accession>A0A926RZS1</accession>
<dbReference type="SMART" id="SM00388">
    <property type="entry name" value="HisKA"/>
    <property type="match status" value="1"/>
</dbReference>
<evidence type="ECO:0000256" key="6">
    <source>
        <dbReference type="ARBA" id="ARBA00023012"/>
    </source>
</evidence>
<evidence type="ECO:0000256" key="3">
    <source>
        <dbReference type="ARBA" id="ARBA00022553"/>
    </source>
</evidence>
<dbReference type="InterPro" id="IPR036097">
    <property type="entry name" value="HisK_dim/P_sf"/>
</dbReference>
<dbReference type="SUPFAM" id="SSF55874">
    <property type="entry name" value="ATPase domain of HSP90 chaperone/DNA topoisomerase II/histidine kinase"/>
    <property type="match status" value="1"/>
</dbReference>
<dbReference type="InterPro" id="IPR003661">
    <property type="entry name" value="HisK_dim/P_dom"/>
</dbReference>
<dbReference type="PROSITE" id="PS50109">
    <property type="entry name" value="HIS_KIN"/>
    <property type="match status" value="1"/>
</dbReference>
<dbReference type="SUPFAM" id="SSF48452">
    <property type="entry name" value="TPR-like"/>
    <property type="match status" value="1"/>
</dbReference>
<keyword evidence="7" id="KW-0472">Membrane</keyword>
<dbReference type="PRINTS" id="PR00344">
    <property type="entry name" value="BCTRLSENSOR"/>
</dbReference>
<dbReference type="InterPro" id="IPR011990">
    <property type="entry name" value="TPR-like_helical_dom_sf"/>
</dbReference>
<dbReference type="EMBL" id="JACWMX010000001">
    <property type="protein sequence ID" value="MBD1392155.1"/>
    <property type="molecule type" value="Genomic_DNA"/>
</dbReference>
<keyword evidence="4" id="KW-0808">Transferase</keyword>
<dbReference type="InterPro" id="IPR036890">
    <property type="entry name" value="HATPase_C_sf"/>
</dbReference>
<dbReference type="PANTHER" id="PTHR43711">
    <property type="entry name" value="TWO-COMPONENT HISTIDINE KINASE"/>
    <property type="match status" value="1"/>
</dbReference>
<keyword evidence="5 9" id="KW-0418">Kinase</keyword>
<keyword evidence="10" id="KW-1185">Reference proteome</keyword>
<name>A0A926RZS1_9SPHI</name>
<feature type="domain" description="Histidine kinase" evidence="8">
    <location>
        <begin position="437"/>
        <end position="654"/>
    </location>
</feature>
<dbReference type="AlphaFoldDB" id="A0A926RZS1"/>
<reference evidence="9" key="1">
    <citation type="submission" date="2020-09" db="EMBL/GenBank/DDBJ databases">
        <title>Novel species of Mucilaginibacter isolated from a glacier on the Tibetan Plateau.</title>
        <authorList>
            <person name="Liu Q."/>
            <person name="Xin Y.-H."/>
        </authorList>
    </citation>
    <scope>NUCLEOTIDE SEQUENCE</scope>
    <source>
        <strain evidence="9">ZB1P21</strain>
    </source>
</reference>
<dbReference type="Pfam" id="PF00512">
    <property type="entry name" value="HisKA"/>
    <property type="match status" value="1"/>
</dbReference>
<evidence type="ECO:0000313" key="10">
    <source>
        <dbReference type="Proteomes" id="UP000619078"/>
    </source>
</evidence>
<dbReference type="EC" id="2.7.13.3" evidence="2"/>
<keyword evidence="7" id="KW-1133">Transmembrane helix</keyword>
<comment type="catalytic activity">
    <reaction evidence="1">
        <text>ATP + protein L-histidine = ADP + protein N-phospho-L-histidine.</text>
        <dbReference type="EC" id="2.7.13.3"/>
    </reaction>
</comment>
<evidence type="ECO:0000259" key="8">
    <source>
        <dbReference type="PROSITE" id="PS50109"/>
    </source>
</evidence>
<dbReference type="Gene3D" id="1.10.287.130">
    <property type="match status" value="1"/>
</dbReference>
<dbReference type="SMART" id="SM00028">
    <property type="entry name" value="TPR"/>
    <property type="match status" value="3"/>
</dbReference>
<evidence type="ECO:0000313" key="9">
    <source>
        <dbReference type="EMBL" id="MBD1392155.1"/>
    </source>
</evidence>
<sequence length="656" mass="74268">MSENTGHDPGLKQQFKVADSLISGGEWDKSYALLKKIKAKANPADPVLSSYYVALADHNRFGNVAVMTAYADSAMAFFTDPEKAKEYPNEYLKALLTRGDASMLAKQYKTALDYYYKGKKLLAEGSCDDGDLATKIAGIYFNQKNYRLAAQGWIENYRHLGACDIKITSQKLFSMRQAALNNAAYAYQRAGMEDSASVYYQKDVDLLNAAENDTTIGKVYVRGARLVVYDNLAGICINHQNYPKALDYLNKCIAMDIPSVDGIKIPPFIKLAGIFTQTGEYAKAETAFKQSMALIRQFQSANGEYEIIWNKLYAQYMLKLIQPEQAFIYLDKYMQMNDALERSQANVYKVDVERELNIFHQQQALTELRHQEKLSRIYILCITVAIFLLLVIVFLVYRNLKSSRKNQHHTEDHNRQLQQTLTELEAANKNYIRIMRIMAHDLRNPLSGISGLAAVLLEEDDLTADNRHVLQLIESTGNNSIDMINELLKSGLANEEDDLVMEPLDVNLLLHDSVKLLQFKANDKHQQIVFEPNPSPIIITASHEKIWRIFNNLIVNAIKFSYPGSKIEVGIALTEDDRYVQISVIDNGVGIPDKDKDAIYDVFTTAKKNGTNGEEPFGLGLSITRKIVEQHRGKLWFTSGDGETVFYVELPYVKRD</sequence>
<comment type="caution">
    <text evidence="9">The sequence shown here is derived from an EMBL/GenBank/DDBJ whole genome shotgun (WGS) entry which is preliminary data.</text>
</comment>
<dbReference type="Gene3D" id="1.25.40.10">
    <property type="entry name" value="Tetratricopeptide repeat domain"/>
    <property type="match status" value="1"/>
</dbReference>
<organism evidence="9 10">
    <name type="scientific">Mucilaginibacter glaciei</name>
    <dbReference type="NCBI Taxonomy" id="2772109"/>
    <lineage>
        <taxon>Bacteria</taxon>
        <taxon>Pseudomonadati</taxon>
        <taxon>Bacteroidota</taxon>
        <taxon>Sphingobacteriia</taxon>
        <taxon>Sphingobacteriales</taxon>
        <taxon>Sphingobacteriaceae</taxon>
        <taxon>Mucilaginibacter</taxon>
    </lineage>
</organism>